<organism evidence="1 2">
    <name type="scientific">Candidatus Coproplasma avicola</name>
    <dbReference type="NCBI Taxonomy" id="2840744"/>
    <lineage>
        <taxon>Bacteria</taxon>
        <taxon>Bacillati</taxon>
        <taxon>Bacillota</taxon>
        <taxon>Clostridia</taxon>
        <taxon>Eubacteriales</taxon>
        <taxon>Candidatus Coproplasma</taxon>
    </lineage>
</organism>
<name>A0A9D1E559_9FIRM</name>
<comment type="caution">
    <text evidence="1">The sequence shown here is derived from an EMBL/GenBank/DDBJ whole genome shotgun (WGS) entry which is preliminary data.</text>
</comment>
<dbReference type="InterPro" id="IPR009711">
    <property type="entry name" value="UPF0473"/>
</dbReference>
<gene>
    <name evidence="1" type="ORF">IAB94_01575</name>
</gene>
<reference evidence="1" key="2">
    <citation type="journal article" date="2021" name="PeerJ">
        <title>Extensive microbial diversity within the chicken gut microbiome revealed by metagenomics and culture.</title>
        <authorList>
            <person name="Gilroy R."/>
            <person name="Ravi A."/>
            <person name="Getino M."/>
            <person name="Pursley I."/>
            <person name="Horton D.L."/>
            <person name="Alikhan N.F."/>
            <person name="Baker D."/>
            <person name="Gharbi K."/>
            <person name="Hall N."/>
            <person name="Watson M."/>
            <person name="Adriaenssens E.M."/>
            <person name="Foster-Nyarko E."/>
            <person name="Jarju S."/>
            <person name="Secka A."/>
            <person name="Antonio M."/>
            <person name="Oren A."/>
            <person name="Chaudhuri R.R."/>
            <person name="La Ragione R."/>
            <person name="Hildebrand F."/>
            <person name="Pallen M.J."/>
        </authorList>
    </citation>
    <scope>NUCLEOTIDE SEQUENCE</scope>
    <source>
        <strain evidence="1">ChiW16-3235</strain>
    </source>
</reference>
<sequence>MKDDEMLEEQEDELIELIDEDGNVINFKLLDVTEYKGQKYTLLLAAEPNDDIAEDEVVIFRYNEEAETLDPIEDEALLQEVFDFYQNEEDEEE</sequence>
<proteinExistence type="predicted"/>
<dbReference type="Pfam" id="PF06949">
    <property type="entry name" value="DUF1292"/>
    <property type="match status" value="1"/>
</dbReference>
<dbReference type="AlphaFoldDB" id="A0A9D1E559"/>
<protein>
    <submittedName>
        <fullName evidence="1">DUF1292 domain-containing protein</fullName>
    </submittedName>
</protein>
<evidence type="ECO:0000313" key="2">
    <source>
        <dbReference type="Proteomes" id="UP000823913"/>
    </source>
</evidence>
<dbReference type="EMBL" id="DVHK01000038">
    <property type="protein sequence ID" value="HIR66718.1"/>
    <property type="molecule type" value="Genomic_DNA"/>
</dbReference>
<evidence type="ECO:0000313" key="1">
    <source>
        <dbReference type="EMBL" id="HIR66718.1"/>
    </source>
</evidence>
<dbReference type="Proteomes" id="UP000823913">
    <property type="component" value="Unassembled WGS sequence"/>
</dbReference>
<accession>A0A9D1E559</accession>
<reference evidence="1" key="1">
    <citation type="submission" date="2020-10" db="EMBL/GenBank/DDBJ databases">
        <authorList>
            <person name="Gilroy R."/>
        </authorList>
    </citation>
    <scope>NUCLEOTIDE SEQUENCE</scope>
    <source>
        <strain evidence="1">ChiW16-3235</strain>
    </source>
</reference>